<feature type="domain" description="Tudor" evidence="2">
    <location>
        <begin position="202"/>
        <end position="267"/>
    </location>
</feature>
<organism evidence="3 4">
    <name type="scientific">Porites lobata</name>
    <dbReference type="NCBI Taxonomy" id="104759"/>
    <lineage>
        <taxon>Eukaryota</taxon>
        <taxon>Metazoa</taxon>
        <taxon>Cnidaria</taxon>
        <taxon>Anthozoa</taxon>
        <taxon>Hexacorallia</taxon>
        <taxon>Scleractinia</taxon>
        <taxon>Fungiina</taxon>
        <taxon>Poritidae</taxon>
        <taxon>Porites</taxon>
    </lineage>
</organism>
<feature type="chain" id="PRO_5047474764" description="Tudor domain-containing protein" evidence="1">
    <location>
        <begin position="25"/>
        <end position="275"/>
    </location>
</feature>
<accession>A0ABN8PQQ9</accession>
<dbReference type="EMBL" id="CALNXK010000081">
    <property type="protein sequence ID" value="CAH3147533.1"/>
    <property type="molecule type" value="Genomic_DNA"/>
</dbReference>
<reference evidence="3 4" key="1">
    <citation type="submission" date="2022-05" db="EMBL/GenBank/DDBJ databases">
        <authorList>
            <consortium name="Genoscope - CEA"/>
            <person name="William W."/>
        </authorList>
    </citation>
    <scope>NUCLEOTIDE SEQUENCE [LARGE SCALE GENOMIC DNA]</scope>
</reference>
<feature type="domain" description="Tudor" evidence="2">
    <location>
        <begin position="143"/>
        <end position="198"/>
    </location>
</feature>
<dbReference type="Gene3D" id="2.30.30.140">
    <property type="match status" value="4"/>
</dbReference>
<name>A0ABN8PQQ9_9CNID</name>
<dbReference type="SUPFAM" id="SSF63748">
    <property type="entry name" value="Tudor/PWWP/MBT"/>
    <property type="match status" value="3"/>
</dbReference>
<dbReference type="Pfam" id="PF15057">
    <property type="entry name" value="DUF4537"/>
    <property type="match status" value="2"/>
</dbReference>
<dbReference type="Proteomes" id="UP001159405">
    <property type="component" value="Unassembled WGS sequence"/>
</dbReference>
<proteinExistence type="predicted"/>
<keyword evidence="4" id="KW-1185">Reference proteome</keyword>
<dbReference type="InterPro" id="IPR032770">
    <property type="entry name" value="DUF4537"/>
</dbReference>
<dbReference type="InterPro" id="IPR002999">
    <property type="entry name" value="Tudor"/>
</dbReference>
<feature type="domain" description="Tudor" evidence="2">
    <location>
        <begin position="28"/>
        <end position="83"/>
    </location>
</feature>
<evidence type="ECO:0000256" key="1">
    <source>
        <dbReference type="SAM" id="SignalP"/>
    </source>
</evidence>
<gene>
    <name evidence="3" type="ORF">PLOB_00046141</name>
</gene>
<comment type="caution">
    <text evidence="3">The sequence shown here is derived from an EMBL/GenBank/DDBJ whole genome shotgun (WGS) entry which is preliminary data.</text>
</comment>
<sequence length="275" mass="31512">MHARKLCKMTLLLLILTFVLPVLSSPSYSLLVNDRIIARWTNNLYYPGKVSATGNGLIHVLFDDGDRITHTVRDISAVIPDQQPSHVKLGQHVVATWKGGHKYYIGYVSQIVSGSRPFKVTFDDNDEDYYQAHQLRKFPDHQTAHEVGARVFARWTNGLYYRGFVARANSSTVFIRYDDGDTIILHKIDRTAVILDKLPCYSHIKPGQRVIGFWPGRTRYYPGVVTYKRPTGLANCYQKAVYYVVFDDGDRRMQDFNQIRIIPCMTTETNTNESV</sequence>
<keyword evidence="1" id="KW-0732">Signal</keyword>
<evidence type="ECO:0000313" key="4">
    <source>
        <dbReference type="Proteomes" id="UP001159405"/>
    </source>
</evidence>
<feature type="signal peptide" evidence="1">
    <location>
        <begin position="1"/>
        <end position="24"/>
    </location>
</feature>
<protein>
    <recommendedName>
        <fullName evidence="2">Tudor domain-containing protein</fullName>
    </recommendedName>
</protein>
<evidence type="ECO:0000259" key="2">
    <source>
        <dbReference type="SMART" id="SM00333"/>
    </source>
</evidence>
<evidence type="ECO:0000313" key="3">
    <source>
        <dbReference type="EMBL" id="CAH3147533.1"/>
    </source>
</evidence>
<dbReference type="SMART" id="SM00333">
    <property type="entry name" value="TUDOR"/>
    <property type="match status" value="3"/>
</dbReference>